<evidence type="ECO:0000256" key="1">
    <source>
        <dbReference type="ARBA" id="ARBA00010641"/>
    </source>
</evidence>
<comment type="similarity">
    <text evidence="1">Belongs to the sigma-70 factor family. ECF subfamily.</text>
</comment>
<feature type="domain" description="RNA polymerase sigma-70 region 2" evidence="6">
    <location>
        <begin position="49"/>
        <end position="115"/>
    </location>
</feature>
<dbReference type="InterPro" id="IPR013249">
    <property type="entry name" value="RNA_pol_sigma70_r4_t2"/>
</dbReference>
<dbReference type="NCBIfam" id="TIGR02937">
    <property type="entry name" value="sigma70-ECF"/>
    <property type="match status" value="1"/>
</dbReference>
<dbReference type="InterPro" id="IPR013325">
    <property type="entry name" value="RNA_pol_sigma_r2"/>
</dbReference>
<name>A0A6G9YU57_9NOCA</name>
<dbReference type="NCBIfam" id="NF007225">
    <property type="entry name" value="PRK09643.1"/>
    <property type="match status" value="1"/>
</dbReference>
<dbReference type="Pfam" id="PF08281">
    <property type="entry name" value="Sigma70_r4_2"/>
    <property type="match status" value="1"/>
</dbReference>
<sequence>MSSERNENFRGGTARAAVHRERSFMLDELTDVELLKAHVGGQRHAFAELLRRHNDHLWQTALRTSYTREDAADSLQDALLSAHRTAASFRAEAEVRSWLHAIVVNACLDRIRRNKTRYAISLSPETMPEPSDDRDEFAELEMSLVVDRALFSLPPDQRTALVAIDLEGYSVSEAAAMLGVPEGTIKSRCARARQRLQERLEFLRDPGNRK</sequence>
<reference evidence="8 9" key="1">
    <citation type="journal article" date="2019" name="ACS Chem. Biol.">
        <title>Identification and Mobilization of a Cryptic Antibiotic Biosynthesis Gene Locus from a Human-Pathogenic Nocardia Isolate.</title>
        <authorList>
            <person name="Herisse M."/>
            <person name="Ishida K."/>
            <person name="Porter J.L."/>
            <person name="Howden B."/>
            <person name="Hertweck C."/>
            <person name="Stinear T.P."/>
            <person name="Pidot S.J."/>
        </authorList>
    </citation>
    <scope>NUCLEOTIDE SEQUENCE [LARGE SCALE GENOMIC DNA]</scope>
    <source>
        <strain evidence="8 9">AUSMDU00012717</strain>
    </source>
</reference>
<keyword evidence="3" id="KW-0731">Sigma factor</keyword>
<dbReference type="InterPro" id="IPR013324">
    <property type="entry name" value="RNA_pol_sigma_r3/r4-like"/>
</dbReference>
<dbReference type="CDD" id="cd06171">
    <property type="entry name" value="Sigma70_r4"/>
    <property type="match status" value="1"/>
</dbReference>
<dbReference type="SUPFAM" id="SSF88946">
    <property type="entry name" value="Sigma2 domain of RNA polymerase sigma factors"/>
    <property type="match status" value="1"/>
</dbReference>
<keyword evidence="9" id="KW-1185">Reference proteome</keyword>
<dbReference type="InterPro" id="IPR036388">
    <property type="entry name" value="WH-like_DNA-bd_sf"/>
</dbReference>
<dbReference type="Pfam" id="PF04542">
    <property type="entry name" value="Sigma70_r2"/>
    <property type="match status" value="1"/>
</dbReference>
<dbReference type="InterPro" id="IPR007627">
    <property type="entry name" value="RNA_pol_sigma70_r2"/>
</dbReference>
<keyword evidence="5" id="KW-0804">Transcription</keyword>
<dbReference type="PANTHER" id="PTHR43133:SF50">
    <property type="entry name" value="ECF RNA POLYMERASE SIGMA FACTOR SIGM"/>
    <property type="match status" value="1"/>
</dbReference>
<dbReference type="EMBL" id="CP046172">
    <property type="protein sequence ID" value="QIS16869.1"/>
    <property type="molecule type" value="Genomic_DNA"/>
</dbReference>
<dbReference type="Proteomes" id="UP000503540">
    <property type="component" value="Chromosome"/>
</dbReference>
<dbReference type="PANTHER" id="PTHR43133">
    <property type="entry name" value="RNA POLYMERASE ECF-TYPE SIGMA FACTO"/>
    <property type="match status" value="1"/>
</dbReference>
<gene>
    <name evidence="8" type="primary">sigM</name>
    <name evidence="8" type="ORF">F5544_45330</name>
</gene>
<dbReference type="Gene3D" id="1.10.1740.10">
    <property type="match status" value="1"/>
</dbReference>
<dbReference type="KEGG" id="nah:F5544_45330"/>
<proteinExistence type="inferred from homology"/>
<dbReference type="SUPFAM" id="SSF88659">
    <property type="entry name" value="Sigma3 and sigma4 domains of RNA polymerase sigma factors"/>
    <property type="match status" value="1"/>
</dbReference>
<accession>A0A6G9YU57</accession>
<feature type="domain" description="RNA polymerase sigma factor 70 region 4 type 2" evidence="7">
    <location>
        <begin position="146"/>
        <end position="196"/>
    </location>
</feature>
<dbReference type="GO" id="GO:0006352">
    <property type="term" value="P:DNA-templated transcription initiation"/>
    <property type="evidence" value="ECO:0007669"/>
    <property type="project" value="InterPro"/>
</dbReference>
<dbReference type="InterPro" id="IPR039425">
    <property type="entry name" value="RNA_pol_sigma-70-like"/>
</dbReference>
<evidence type="ECO:0000256" key="5">
    <source>
        <dbReference type="ARBA" id="ARBA00023163"/>
    </source>
</evidence>
<evidence type="ECO:0000259" key="7">
    <source>
        <dbReference type="Pfam" id="PF08281"/>
    </source>
</evidence>
<keyword evidence="4" id="KW-0238">DNA-binding</keyword>
<evidence type="ECO:0000259" key="6">
    <source>
        <dbReference type="Pfam" id="PF04542"/>
    </source>
</evidence>
<organism evidence="8 9">
    <name type="scientific">Nocardia arthritidis</name>
    <dbReference type="NCBI Taxonomy" id="228602"/>
    <lineage>
        <taxon>Bacteria</taxon>
        <taxon>Bacillati</taxon>
        <taxon>Actinomycetota</taxon>
        <taxon>Actinomycetes</taxon>
        <taxon>Mycobacteriales</taxon>
        <taxon>Nocardiaceae</taxon>
        <taxon>Nocardia</taxon>
    </lineage>
</organism>
<evidence type="ECO:0000313" key="8">
    <source>
        <dbReference type="EMBL" id="QIS16869.1"/>
    </source>
</evidence>
<dbReference type="GO" id="GO:0003677">
    <property type="term" value="F:DNA binding"/>
    <property type="evidence" value="ECO:0007669"/>
    <property type="project" value="UniProtKB-KW"/>
</dbReference>
<evidence type="ECO:0000313" key="9">
    <source>
        <dbReference type="Proteomes" id="UP000503540"/>
    </source>
</evidence>
<dbReference type="AlphaFoldDB" id="A0A6G9YU57"/>
<evidence type="ECO:0000256" key="4">
    <source>
        <dbReference type="ARBA" id="ARBA00023125"/>
    </source>
</evidence>
<dbReference type="GO" id="GO:0016987">
    <property type="term" value="F:sigma factor activity"/>
    <property type="evidence" value="ECO:0007669"/>
    <property type="project" value="UniProtKB-KW"/>
</dbReference>
<protein>
    <submittedName>
        <fullName evidence="8">RNA polymerase sigma factor SigM</fullName>
    </submittedName>
</protein>
<keyword evidence="2" id="KW-0805">Transcription regulation</keyword>
<dbReference type="Gene3D" id="1.10.10.10">
    <property type="entry name" value="Winged helix-like DNA-binding domain superfamily/Winged helix DNA-binding domain"/>
    <property type="match status" value="1"/>
</dbReference>
<dbReference type="InterPro" id="IPR014284">
    <property type="entry name" value="RNA_pol_sigma-70_dom"/>
</dbReference>
<evidence type="ECO:0000256" key="2">
    <source>
        <dbReference type="ARBA" id="ARBA00023015"/>
    </source>
</evidence>
<evidence type="ECO:0000256" key="3">
    <source>
        <dbReference type="ARBA" id="ARBA00023082"/>
    </source>
</evidence>